<keyword evidence="3" id="KW-1185">Reference proteome</keyword>
<dbReference type="EMBL" id="MU839830">
    <property type="protein sequence ID" value="KAK1757502.1"/>
    <property type="molecule type" value="Genomic_DNA"/>
</dbReference>
<accession>A0AAJ0BGD6</accession>
<feature type="signal peptide" evidence="1">
    <location>
        <begin position="1"/>
        <end position="24"/>
    </location>
</feature>
<protein>
    <submittedName>
        <fullName evidence="2">Uncharacterized protein</fullName>
    </submittedName>
</protein>
<name>A0AAJ0BGD6_9PEZI</name>
<proteinExistence type="predicted"/>
<evidence type="ECO:0000313" key="2">
    <source>
        <dbReference type="EMBL" id="KAK1757502.1"/>
    </source>
</evidence>
<gene>
    <name evidence="2" type="ORF">QBC47DRAFT_376203</name>
</gene>
<dbReference type="AlphaFoldDB" id="A0AAJ0BGD6"/>
<keyword evidence="1" id="KW-0732">Signal</keyword>
<sequence length="105" mass="11129">MPPASSTPVLFMLATVSTLALLLAHQLAVHGGLTICLLHSSPSLPSPTSCLLRPWIRPGRQWASVCLSVWLAGCLAVCLPAYQLQCPEDRCIPSSAGLSPDTFDC</sequence>
<reference evidence="2" key="1">
    <citation type="submission" date="2023-06" db="EMBL/GenBank/DDBJ databases">
        <title>Genome-scale phylogeny and comparative genomics of the fungal order Sordariales.</title>
        <authorList>
            <consortium name="Lawrence Berkeley National Laboratory"/>
            <person name="Hensen N."/>
            <person name="Bonometti L."/>
            <person name="Westerberg I."/>
            <person name="Brannstrom I.O."/>
            <person name="Guillou S."/>
            <person name="Cros-Aarteil S."/>
            <person name="Calhoun S."/>
            <person name="Haridas S."/>
            <person name="Kuo A."/>
            <person name="Mondo S."/>
            <person name="Pangilinan J."/>
            <person name="Riley R."/>
            <person name="Labutti K."/>
            <person name="Andreopoulos B."/>
            <person name="Lipzen A."/>
            <person name="Chen C."/>
            <person name="Yanf M."/>
            <person name="Daum C."/>
            <person name="Ng V."/>
            <person name="Clum A."/>
            <person name="Steindorff A."/>
            <person name="Ohm R."/>
            <person name="Martin F."/>
            <person name="Silar P."/>
            <person name="Natvig D."/>
            <person name="Lalanne C."/>
            <person name="Gautier V."/>
            <person name="Ament-Velasquez S.L."/>
            <person name="Kruys A."/>
            <person name="Hutchinson M.I."/>
            <person name="Powell A.J."/>
            <person name="Barry K."/>
            <person name="Miller A.N."/>
            <person name="Grigoriev I.V."/>
            <person name="Debuchy R."/>
            <person name="Gladieux P."/>
            <person name="Thoren M.H."/>
            <person name="Johannesson H."/>
        </authorList>
    </citation>
    <scope>NUCLEOTIDE SEQUENCE</scope>
    <source>
        <strain evidence="2">PSN4</strain>
    </source>
</reference>
<comment type="caution">
    <text evidence="2">The sequence shown here is derived from an EMBL/GenBank/DDBJ whole genome shotgun (WGS) entry which is preliminary data.</text>
</comment>
<evidence type="ECO:0000313" key="3">
    <source>
        <dbReference type="Proteomes" id="UP001239445"/>
    </source>
</evidence>
<evidence type="ECO:0000256" key="1">
    <source>
        <dbReference type="SAM" id="SignalP"/>
    </source>
</evidence>
<dbReference type="Proteomes" id="UP001239445">
    <property type="component" value="Unassembled WGS sequence"/>
</dbReference>
<organism evidence="2 3">
    <name type="scientific">Echria macrotheca</name>
    <dbReference type="NCBI Taxonomy" id="438768"/>
    <lineage>
        <taxon>Eukaryota</taxon>
        <taxon>Fungi</taxon>
        <taxon>Dikarya</taxon>
        <taxon>Ascomycota</taxon>
        <taxon>Pezizomycotina</taxon>
        <taxon>Sordariomycetes</taxon>
        <taxon>Sordariomycetidae</taxon>
        <taxon>Sordariales</taxon>
        <taxon>Schizotheciaceae</taxon>
        <taxon>Echria</taxon>
    </lineage>
</organism>
<feature type="chain" id="PRO_5042556141" evidence="1">
    <location>
        <begin position="25"/>
        <end position="105"/>
    </location>
</feature>